<accession>A0A2M4DLI9</accession>
<evidence type="ECO:0000313" key="2">
    <source>
        <dbReference type="EMBL" id="MBW78422.1"/>
    </source>
</evidence>
<feature type="chain" id="PRO_5014954257" evidence="1">
    <location>
        <begin position="22"/>
        <end position="79"/>
    </location>
</feature>
<keyword evidence="1" id="KW-0732">Signal</keyword>
<proteinExistence type="predicted"/>
<name>A0A2M4DLI9_ANODA</name>
<dbReference type="AlphaFoldDB" id="A0A2M4DLI9"/>
<organism evidence="2">
    <name type="scientific">Anopheles darlingi</name>
    <name type="common">Mosquito</name>
    <dbReference type="NCBI Taxonomy" id="43151"/>
    <lineage>
        <taxon>Eukaryota</taxon>
        <taxon>Metazoa</taxon>
        <taxon>Ecdysozoa</taxon>
        <taxon>Arthropoda</taxon>
        <taxon>Hexapoda</taxon>
        <taxon>Insecta</taxon>
        <taxon>Pterygota</taxon>
        <taxon>Neoptera</taxon>
        <taxon>Endopterygota</taxon>
        <taxon>Diptera</taxon>
        <taxon>Nematocera</taxon>
        <taxon>Culicoidea</taxon>
        <taxon>Culicidae</taxon>
        <taxon>Anophelinae</taxon>
        <taxon>Anopheles</taxon>
    </lineage>
</organism>
<protein>
    <submittedName>
        <fullName evidence="2">Putative secreted protein</fullName>
    </submittedName>
</protein>
<sequence>MGWGVRCTIVLISVLQHPSLGVDPAENMFLGGLCTARTAVEPLRRSVVRRLMTVCCCCCCCCCCCRCCCYCPALSTRAH</sequence>
<reference evidence="2" key="1">
    <citation type="submission" date="2018-01" db="EMBL/GenBank/DDBJ databases">
        <title>An insight into the sialome of Amazonian anophelines.</title>
        <authorList>
            <person name="Ribeiro J.M."/>
            <person name="Scarpassa V."/>
            <person name="Calvo E."/>
        </authorList>
    </citation>
    <scope>NUCLEOTIDE SEQUENCE</scope>
</reference>
<feature type="signal peptide" evidence="1">
    <location>
        <begin position="1"/>
        <end position="21"/>
    </location>
</feature>
<dbReference type="EMBL" id="GGFL01014244">
    <property type="protein sequence ID" value="MBW78422.1"/>
    <property type="molecule type" value="Transcribed_RNA"/>
</dbReference>
<evidence type="ECO:0000256" key="1">
    <source>
        <dbReference type="SAM" id="SignalP"/>
    </source>
</evidence>